<name>A0ABQ9N4S5_HEVBR</name>
<keyword evidence="7" id="KW-1185">Reference proteome</keyword>
<dbReference type="InterPro" id="IPR030184">
    <property type="entry name" value="WAT1-related"/>
</dbReference>
<evidence type="ECO:0000313" key="6">
    <source>
        <dbReference type="EMBL" id="KAJ9186220.1"/>
    </source>
</evidence>
<feature type="compositionally biased region" description="Polar residues" evidence="4">
    <location>
        <begin position="263"/>
        <end position="273"/>
    </location>
</feature>
<evidence type="ECO:0000256" key="3">
    <source>
        <dbReference type="ARBA" id="ARBA00023136"/>
    </source>
</evidence>
<gene>
    <name evidence="6" type="ORF">P3X46_005747</name>
</gene>
<dbReference type="EMBL" id="JARPOI010000003">
    <property type="protein sequence ID" value="KAJ9186220.1"/>
    <property type="molecule type" value="Genomic_DNA"/>
</dbReference>
<comment type="caution">
    <text evidence="6">The sequence shown here is derived from an EMBL/GenBank/DDBJ whole genome shotgun (WGS) entry which is preliminary data.</text>
</comment>
<dbReference type="PANTHER" id="PTHR31218">
    <property type="entry name" value="WAT1-RELATED PROTEIN"/>
    <property type="match status" value="1"/>
</dbReference>
<sequence>MKNRIESLYKRMKPFIAVIFMQLGFAWMDIHSKAELNRGHAVATLVNVAPFAMTRSIFMKIMVLNLNLNILYFLYICICTHTHKVKITTLHSRPKIAGTIATVAEAMVMTLMRGPPVDLLYHAHENAAGATYPTESSLTVLVMERGKPVYSVRIDYKLFWVFFFFPFNISKIHIHKNNNYVQGVIMQDRGPVSVMAFSPLCMVIVAVMSSIILVEKMYLAVAGLYLVVWRKSKDYNSSPTVDDQMILTKQTTDPGNHEKENFDQQVAQPIQQI</sequence>
<evidence type="ECO:0008006" key="8">
    <source>
        <dbReference type="Google" id="ProtNLM"/>
    </source>
</evidence>
<proteinExistence type="predicted"/>
<keyword evidence="3 5" id="KW-0472">Membrane</keyword>
<organism evidence="6 7">
    <name type="scientific">Hevea brasiliensis</name>
    <name type="common">Para rubber tree</name>
    <name type="synonym">Siphonia brasiliensis</name>
    <dbReference type="NCBI Taxonomy" id="3981"/>
    <lineage>
        <taxon>Eukaryota</taxon>
        <taxon>Viridiplantae</taxon>
        <taxon>Streptophyta</taxon>
        <taxon>Embryophyta</taxon>
        <taxon>Tracheophyta</taxon>
        <taxon>Spermatophyta</taxon>
        <taxon>Magnoliopsida</taxon>
        <taxon>eudicotyledons</taxon>
        <taxon>Gunneridae</taxon>
        <taxon>Pentapetalae</taxon>
        <taxon>rosids</taxon>
        <taxon>fabids</taxon>
        <taxon>Malpighiales</taxon>
        <taxon>Euphorbiaceae</taxon>
        <taxon>Crotonoideae</taxon>
        <taxon>Micrandreae</taxon>
        <taxon>Hevea</taxon>
    </lineage>
</organism>
<evidence type="ECO:0000256" key="5">
    <source>
        <dbReference type="SAM" id="Phobius"/>
    </source>
</evidence>
<feature type="transmembrane region" description="Helical" evidence="5">
    <location>
        <begin position="57"/>
        <end position="78"/>
    </location>
</feature>
<reference evidence="6" key="1">
    <citation type="journal article" date="2023" name="Plant Biotechnol. J.">
        <title>Chromosome-level wild Hevea brasiliensis genome provides new tools for genomic-assisted breeding and valuable loci to elevate rubber yield.</title>
        <authorList>
            <person name="Cheng H."/>
            <person name="Song X."/>
            <person name="Hu Y."/>
            <person name="Wu T."/>
            <person name="Yang Q."/>
            <person name="An Z."/>
            <person name="Feng S."/>
            <person name="Deng Z."/>
            <person name="Wu W."/>
            <person name="Zeng X."/>
            <person name="Tu M."/>
            <person name="Wang X."/>
            <person name="Huang H."/>
        </authorList>
    </citation>
    <scope>NUCLEOTIDE SEQUENCE</scope>
    <source>
        <strain evidence="6">MT/VB/25A 57/8</strain>
    </source>
</reference>
<dbReference type="Proteomes" id="UP001174677">
    <property type="component" value="Chromosome 3"/>
</dbReference>
<keyword evidence="2 5" id="KW-1133">Transmembrane helix</keyword>
<accession>A0ABQ9N4S5</accession>
<evidence type="ECO:0000313" key="7">
    <source>
        <dbReference type="Proteomes" id="UP001174677"/>
    </source>
</evidence>
<evidence type="ECO:0000256" key="2">
    <source>
        <dbReference type="ARBA" id="ARBA00022989"/>
    </source>
</evidence>
<feature type="region of interest" description="Disordered" evidence="4">
    <location>
        <begin position="252"/>
        <end position="273"/>
    </location>
</feature>
<protein>
    <recommendedName>
        <fullName evidence="8">WAT1-related protein</fullName>
    </recommendedName>
</protein>
<feature type="transmembrane region" description="Helical" evidence="5">
    <location>
        <begin position="12"/>
        <end position="30"/>
    </location>
</feature>
<feature type="transmembrane region" description="Helical" evidence="5">
    <location>
        <begin position="194"/>
        <end position="214"/>
    </location>
</feature>
<evidence type="ECO:0000256" key="1">
    <source>
        <dbReference type="ARBA" id="ARBA00022692"/>
    </source>
</evidence>
<evidence type="ECO:0000256" key="4">
    <source>
        <dbReference type="SAM" id="MobiDB-lite"/>
    </source>
</evidence>
<keyword evidence="1 5" id="KW-0812">Transmembrane</keyword>